<dbReference type="SUPFAM" id="SSF48179">
    <property type="entry name" value="6-phosphogluconate dehydrogenase C-terminal domain-like"/>
    <property type="match status" value="1"/>
</dbReference>
<dbReference type="PANTHER" id="PTHR43750">
    <property type="entry name" value="UDP-GLUCOSE 6-DEHYDROGENASE TUAD"/>
    <property type="match status" value="1"/>
</dbReference>
<comment type="caution">
    <text evidence="10">The sequence shown here is derived from an EMBL/GenBank/DDBJ whole genome shotgun (WGS) entry which is preliminary data.</text>
</comment>
<feature type="domain" description="UDP-glucose/GDP-mannose dehydrogenase C-terminal" evidence="9">
    <location>
        <begin position="317"/>
        <end position="423"/>
    </location>
</feature>
<dbReference type="SMART" id="SM00984">
    <property type="entry name" value="UDPG_MGDP_dh_C"/>
    <property type="match status" value="1"/>
</dbReference>
<comment type="catalytic activity">
    <reaction evidence="7 8">
        <text>UDP-alpha-D-glucose + 2 NAD(+) + H2O = UDP-alpha-D-glucuronate + 2 NADH + 3 H(+)</text>
        <dbReference type="Rhea" id="RHEA:23596"/>
        <dbReference type="ChEBI" id="CHEBI:15377"/>
        <dbReference type="ChEBI" id="CHEBI:15378"/>
        <dbReference type="ChEBI" id="CHEBI:57540"/>
        <dbReference type="ChEBI" id="CHEBI:57945"/>
        <dbReference type="ChEBI" id="CHEBI:58052"/>
        <dbReference type="ChEBI" id="CHEBI:58885"/>
        <dbReference type="EC" id="1.1.1.22"/>
    </reaction>
</comment>
<evidence type="ECO:0000256" key="7">
    <source>
        <dbReference type="ARBA" id="ARBA00047473"/>
    </source>
</evidence>
<dbReference type="NCBIfam" id="TIGR03026">
    <property type="entry name" value="NDP-sugDHase"/>
    <property type="match status" value="1"/>
</dbReference>
<evidence type="ECO:0000313" key="10">
    <source>
        <dbReference type="EMBL" id="MCW9706333.1"/>
    </source>
</evidence>
<dbReference type="InterPro" id="IPR036291">
    <property type="entry name" value="NAD(P)-bd_dom_sf"/>
</dbReference>
<evidence type="ECO:0000256" key="2">
    <source>
        <dbReference type="ARBA" id="ARBA00006601"/>
    </source>
</evidence>
<dbReference type="EC" id="1.1.1.22" evidence="3 8"/>
<dbReference type="Pfam" id="PF03721">
    <property type="entry name" value="UDPG_MGDP_dh_N"/>
    <property type="match status" value="1"/>
</dbReference>
<dbReference type="Pfam" id="PF00984">
    <property type="entry name" value="UDPG_MGDP_dh"/>
    <property type="match status" value="1"/>
</dbReference>
<dbReference type="Gene3D" id="3.40.50.720">
    <property type="entry name" value="NAD(P)-binding Rossmann-like Domain"/>
    <property type="match status" value="2"/>
</dbReference>
<accession>A0ABT3PKN2</accession>
<dbReference type="PIRSF" id="PIRSF000124">
    <property type="entry name" value="UDPglc_GDPman_dh"/>
    <property type="match status" value="1"/>
</dbReference>
<reference evidence="10 11" key="1">
    <citation type="submission" date="2021-03" db="EMBL/GenBank/DDBJ databases">
        <title>Aliifodinibius sp. nov., a new bacterium isolated from saline soil.</title>
        <authorList>
            <person name="Galisteo C."/>
            <person name="De La Haba R."/>
            <person name="Sanchez-Porro C."/>
            <person name="Ventosa A."/>
        </authorList>
    </citation>
    <scope>NUCLEOTIDE SEQUENCE [LARGE SCALE GENOMIC DNA]</scope>
    <source>
        <strain evidence="10 11">1BSP15-2V2</strain>
    </source>
</reference>
<dbReference type="EMBL" id="JAGGJA010000003">
    <property type="protein sequence ID" value="MCW9706333.1"/>
    <property type="molecule type" value="Genomic_DNA"/>
</dbReference>
<sequence length="452" mass="49924">MKIAVIGTGYVGLVSGTCFADSGNYVTCVDIDEQKVEQLRDGEVPIYEPGLEAIFSRGIREGRLTFTTKMKKAVKEADIVFLCLPTPPGGDGQADLSAVMKVAGQLGSLLEDYTVIVNKSTVPVGTGDRVHEAVADNADEQLFDVVSNPEFLREGAAVDDFMYPERVVIGTESERAAEIMTTLYEPFVRSGNPIIVMDRRSSELTKYAANAMLATKITFMNEIANICERVGANVDNVRRGVGTDSRIGKRFLFAGIGYGGSCFPKDVQAIHYTAGQNGYDFKILDSVMKVNEAQKVSIVDKMEKYYGTDDFEGKTFGMWGLSFKPETDDIREAPALYIAEELVKRGAKLIGYDPEAIGTFRQATSQAVLDKMEFVHDQQDALEDIDALIICTEWNEFRRPTVDRFQDHMKQPVIFDGRNLYDLDRARKAGITYISVGRPAVNVPELKAKAAE</sequence>
<dbReference type="InterPro" id="IPR014027">
    <property type="entry name" value="UDP-Glc/GDP-Man_DH_C"/>
</dbReference>
<dbReference type="InterPro" id="IPR014026">
    <property type="entry name" value="UDP-Glc/GDP-Man_DH_dimer"/>
</dbReference>
<dbReference type="SUPFAM" id="SSF52413">
    <property type="entry name" value="UDP-glucose/GDP-mannose dehydrogenase C-terminal domain"/>
    <property type="match status" value="1"/>
</dbReference>
<dbReference type="PIRSF" id="PIRSF500134">
    <property type="entry name" value="UDPglc_DH_bac"/>
    <property type="match status" value="1"/>
</dbReference>
<dbReference type="Pfam" id="PF03720">
    <property type="entry name" value="UDPG_MGDP_dh_C"/>
    <property type="match status" value="1"/>
</dbReference>
<keyword evidence="6 8" id="KW-0520">NAD</keyword>
<gene>
    <name evidence="10" type="ORF">J6I44_05685</name>
</gene>
<evidence type="ECO:0000256" key="1">
    <source>
        <dbReference type="ARBA" id="ARBA00004701"/>
    </source>
</evidence>
<evidence type="ECO:0000256" key="6">
    <source>
        <dbReference type="ARBA" id="ARBA00023027"/>
    </source>
</evidence>
<comment type="similarity">
    <text evidence="2 8">Belongs to the UDP-glucose/GDP-mannose dehydrogenase family.</text>
</comment>
<dbReference type="InterPro" id="IPR008927">
    <property type="entry name" value="6-PGluconate_DH-like_C_sf"/>
</dbReference>
<evidence type="ECO:0000256" key="5">
    <source>
        <dbReference type="ARBA" id="ARBA00023002"/>
    </source>
</evidence>
<evidence type="ECO:0000259" key="9">
    <source>
        <dbReference type="SMART" id="SM00984"/>
    </source>
</evidence>
<name>A0ABT3PKN2_9BACT</name>
<dbReference type="SUPFAM" id="SSF51735">
    <property type="entry name" value="NAD(P)-binding Rossmann-fold domains"/>
    <property type="match status" value="1"/>
</dbReference>
<keyword evidence="5 8" id="KW-0560">Oxidoreductase</keyword>
<dbReference type="InterPro" id="IPR028357">
    <property type="entry name" value="UDPglc_DH_bac"/>
</dbReference>
<evidence type="ECO:0000313" key="11">
    <source>
        <dbReference type="Proteomes" id="UP001207918"/>
    </source>
</evidence>
<dbReference type="InterPro" id="IPR001732">
    <property type="entry name" value="UDP-Glc/GDP-Man_DH_N"/>
</dbReference>
<keyword evidence="11" id="KW-1185">Reference proteome</keyword>
<comment type="pathway">
    <text evidence="1">Nucleotide-sugar biosynthesis; UDP-alpha-D-glucuronate biosynthesis; UDP-alpha-D-glucuronate from UDP-alpha-D-glucose: step 1/1.</text>
</comment>
<dbReference type="InterPro" id="IPR017476">
    <property type="entry name" value="UDP-Glc/GDP-Man"/>
</dbReference>
<proteinExistence type="inferred from homology"/>
<evidence type="ECO:0000256" key="4">
    <source>
        <dbReference type="ARBA" id="ARBA00015132"/>
    </source>
</evidence>
<dbReference type="Gene3D" id="1.20.5.100">
    <property type="entry name" value="Cytochrome c1, transmembrane anchor, C-terminal"/>
    <property type="match status" value="1"/>
</dbReference>
<dbReference type="RefSeq" id="WP_265765038.1">
    <property type="nucleotide sequence ID" value="NZ_JAGGJA010000003.1"/>
</dbReference>
<dbReference type="InterPro" id="IPR036220">
    <property type="entry name" value="UDP-Glc/GDP-Man_DH_C_sf"/>
</dbReference>
<protein>
    <recommendedName>
        <fullName evidence="4 8">UDP-glucose 6-dehydrogenase</fullName>
        <ecNumber evidence="3 8">1.1.1.22</ecNumber>
    </recommendedName>
</protein>
<organism evidence="10 11">
    <name type="scientific">Fodinibius salsisoli</name>
    <dbReference type="NCBI Taxonomy" id="2820877"/>
    <lineage>
        <taxon>Bacteria</taxon>
        <taxon>Pseudomonadati</taxon>
        <taxon>Balneolota</taxon>
        <taxon>Balneolia</taxon>
        <taxon>Balneolales</taxon>
        <taxon>Balneolaceae</taxon>
        <taxon>Fodinibius</taxon>
    </lineage>
</organism>
<evidence type="ECO:0000256" key="8">
    <source>
        <dbReference type="PIRNR" id="PIRNR000124"/>
    </source>
</evidence>
<dbReference type="Proteomes" id="UP001207918">
    <property type="component" value="Unassembled WGS sequence"/>
</dbReference>
<dbReference type="PANTHER" id="PTHR43750:SF3">
    <property type="entry name" value="UDP-GLUCOSE 6-DEHYDROGENASE TUAD"/>
    <property type="match status" value="1"/>
</dbReference>
<evidence type="ECO:0000256" key="3">
    <source>
        <dbReference type="ARBA" id="ARBA00012954"/>
    </source>
</evidence>